<dbReference type="PROSITE" id="PS51676">
    <property type="entry name" value="FF"/>
    <property type="match status" value="2"/>
</dbReference>
<dbReference type="GO" id="GO:0046872">
    <property type="term" value="F:metal ion binding"/>
    <property type="evidence" value="ECO:0007669"/>
    <property type="project" value="UniProtKB-KW"/>
</dbReference>
<feature type="region of interest" description="Disordered" evidence="3">
    <location>
        <begin position="124"/>
        <end position="143"/>
    </location>
</feature>
<evidence type="ECO:0000256" key="1">
    <source>
        <dbReference type="ARBA" id="ARBA00022723"/>
    </source>
</evidence>
<evidence type="ECO:0000313" key="5">
    <source>
        <dbReference type="EMBL" id="KAK7871065.1"/>
    </source>
</evidence>
<reference evidence="5 6" key="1">
    <citation type="submission" date="2024-03" db="EMBL/GenBank/DDBJ databases">
        <title>The genome assembly and annotation of the cricket Gryllus longicercus Weissman &amp; Gray.</title>
        <authorList>
            <person name="Szrajer S."/>
            <person name="Gray D."/>
            <person name="Ylla G."/>
        </authorList>
    </citation>
    <scope>NUCLEOTIDE SEQUENCE [LARGE SCALE GENOMIC DNA]</scope>
    <source>
        <strain evidence="5">DAG 2021-001</strain>
        <tissue evidence="5">Whole body minus gut</tissue>
    </source>
</reference>
<evidence type="ECO:0000313" key="6">
    <source>
        <dbReference type="Proteomes" id="UP001378592"/>
    </source>
</evidence>
<dbReference type="AlphaFoldDB" id="A0AAN9ZEC6"/>
<dbReference type="Pfam" id="PF03226">
    <property type="entry name" value="Yippee-Mis18"/>
    <property type="match status" value="1"/>
</dbReference>
<dbReference type="SUPFAM" id="SSF81698">
    <property type="entry name" value="FF domain"/>
    <property type="match status" value="4"/>
</dbReference>
<sequence length="503" mass="58007">MQNCNKVITQFRCEKCSQIVGDNRYQSNTEQENGLVLLSEVSDVLRNQNSSEADPRDIGIYKNLMCICGIALGWFYLTVSINASHLTEVFVLLNNKIVREMLVNACSNKEDCCSKLSTISENSITSDPPDADYMSSPQRETQIPNGYANKQEWVEDFKKLLEGKNFSGSTAWRVALRALEADPQYARFRSLPERRQLFNQHKTQRSKVELEERRAREKEARDRLEHLLLTCGKVDARTPYARCEELLGGDEAWAAVAESQRRELLGDVRTALERREREQARARRRRSVRALAAVLALLRLPASTTWHEAQAQLLLCPQFACDASLLAMDKLDALAAFEEYIRGEEQRERAQAKRLRERQRRRAAREGRCARDAFLALLAERRARGALHARSLWKEQQPHLLPDPRYQALLRHAAEHDGSTPLDLFKFYVEELKDKYYKDKKMVQKILEEHNLVVKARSCYEDFARAVAVDARSDDVEPANLRLVFLSMVRRARQRRGGDNHHH</sequence>
<dbReference type="EMBL" id="JAZDUA010000046">
    <property type="protein sequence ID" value="KAK7871065.1"/>
    <property type="molecule type" value="Genomic_DNA"/>
</dbReference>
<feature type="domain" description="FF" evidence="4">
    <location>
        <begin position="150"/>
        <end position="204"/>
    </location>
</feature>
<dbReference type="Pfam" id="PF25432">
    <property type="entry name" value="FF_PRPF40A"/>
    <property type="match status" value="1"/>
</dbReference>
<keyword evidence="2" id="KW-0862">Zinc</keyword>
<keyword evidence="1" id="KW-0479">Metal-binding</keyword>
<dbReference type="InterPro" id="IPR039726">
    <property type="entry name" value="Prp40-like"/>
</dbReference>
<name>A0AAN9ZEC6_9ORTH</name>
<organism evidence="5 6">
    <name type="scientific">Gryllus longicercus</name>
    <dbReference type="NCBI Taxonomy" id="2509291"/>
    <lineage>
        <taxon>Eukaryota</taxon>
        <taxon>Metazoa</taxon>
        <taxon>Ecdysozoa</taxon>
        <taxon>Arthropoda</taxon>
        <taxon>Hexapoda</taxon>
        <taxon>Insecta</taxon>
        <taxon>Pterygota</taxon>
        <taxon>Neoptera</taxon>
        <taxon>Polyneoptera</taxon>
        <taxon>Orthoptera</taxon>
        <taxon>Ensifera</taxon>
        <taxon>Gryllidea</taxon>
        <taxon>Grylloidea</taxon>
        <taxon>Gryllidae</taxon>
        <taxon>Gryllinae</taxon>
        <taxon>Gryllus</taxon>
    </lineage>
</organism>
<dbReference type="Pfam" id="PF01846">
    <property type="entry name" value="FF"/>
    <property type="match status" value="2"/>
</dbReference>
<evidence type="ECO:0000256" key="3">
    <source>
        <dbReference type="SAM" id="MobiDB-lite"/>
    </source>
</evidence>
<dbReference type="GO" id="GO:0003723">
    <property type="term" value="F:RNA binding"/>
    <property type="evidence" value="ECO:0007669"/>
    <property type="project" value="TreeGrafter"/>
</dbReference>
<accession>A0AAN9ZEC6</accession>
<dbReference type="SMART" id="SM00441">
    <property type="entry name" value="FF"/>
    <property type="match status" value="2"/>
</dbReference>
<dbReference type="Gene3D" id="1.10.10.440">
    <property type="entry name" value="FF domain"/>
    <property type="match status" value="4"/>
</dbReference>
<keyword evidence="6" id="KW-1185">Reference proteome</keyword>
<dbReference type="GO" id="GO:0005685">
    <property type="term" value="C:U1 snRNP"/>
    <property type="evidence" value="ECO:0007669"/>
    <property type="project" value="TreeGrafter"/>
</dbReference>
<evidence type="ECO:0000259" key="4">
    <source>
        <dbReference type="PROSITE" id="PS51676"/>
    </source>
</evidence>
<proteinExistence type="predicted"/>
<protein>
    <recommendedName>
        <fullName evidence="4">FF domain-containing protein</fullName>
    </recommendedName>
</protein>
<dbReference type="PANTHER" id="PTHR11864:SF0">
    <property type="entry name" value="PRP40 PRE-MRNA PROCESSING FACTOR 40 HOMOLOG A (YEAST)"/>
    <property type="match status" value="1"/>
</dbReference>
<gene>
    <name evidence="5" type="ORF">R5R35_007265</name>
</gene>
<dbReference type="Proteomes" id="UP001378592">
    <property type="component" value="Unassembled WGS sequence"/>
</dbReference>
<evidence type="ECO:0000256" key="2">
    <source>
        <dbReference type="ARBA" id="ARBA00022833"/>
    </source>
</evidence>
<dbReference type="InterPro" id="IPR036517">
    <property type="entry name" value="FF_domain_sf"/>
</dbReference>
<comment type="caution">
    <text evidence="5">The sequence shown here is derived from an EMBL/GenBank/DDBJ whole genome shotgun (WGS) entry which is preliminary data.</text>
</comment>
<dbReference type="GO" id="GO:0071004">
    <property type="term" value="C:U2-type prespliceosome"/>
    <property type="evidence" value="ECO:0007669"/>
    <property type="project" value="TreeGrafter"/>
</dbReference>
<dbReference type="GO" id="GO:0045292">
    <property type="term" value="P:mRNA cis splicing, via spliceosome"/>
    <property type="evidence" value="ECO:0007669"/>
    <property type="project" value="InterPro"/>
</dbReference>
<dbReference type="InterPro" id="IPR002713">
    <property type="entry name" value="FF_domain"/>
</dbReference>
<dbReference type="InterPro" id="IPR004910">
    <property type="entry name" value="Yippee/Mis18/Cereblon"/>
</dbReference>
<dbReference type="PANTHER" id="PTHR11864">
    <property type="entry name" value="PRE-MRNA-PROCESSING PROTEIN PRP40"/>
    <property type="match status" value="1"/>
</dbReference>
<feature type="domain" description="FF" evidence="4">
    <location>
        <begin position="365"/>
        <end position="431"/>
    </location>
</feature>